<accession>A0A657LVZ4</accession>
<evidence type="ECO:0000256" key="10">
    <source>
        <dbReference type="SAM" id="Phobius"/>
    </source>
</evidence>
<evidence type="ECO:0000259" key="11">
    <source>
        <dbReference type="PROSITE" id="PS50109"/>
    </source>
</evidence>
<keyword evidence="6 10" id="KW-0812">Transmembrane</keyword>
<dbReference type="Gene3D" id="1.10.287.130">
    <property type="match status" value="1"/>
</dbReference>
<dbReference type="EMBL" id="LSRP01000073">
    <property type="protein sequence ID" value="OJF99061.1"/>
    <property type="molecule type" value="Genomic_DNA"/>
</dbReference>
<dbReference type="InterPro" id="IPR050428">
    <property type="entry name" value="TCS_sensor_his_kinase"/>
</dbReference>
<dbReference type="SMART" id="SM00388">
    <property type="entry name" value="HisKA"/>
    <property type="match status" value="1"/>
</dbReference>
<evidence type="ECO:0000256" key="1">
    <source>
        <dbReference type="ARBA" id="ARBA00000085"/>
    </source>
</evidence>
<dbReference type="InterPro" id="IPR003661">
    <property type="entry name" value="HisK_dim/P_dom"/>
</dbReference>
<dbReference type="InterPro" id="IPR005467">
    <property type="entry name" value="His_kinase_dom"/>
</dbReference>
<evidence type="ECO:0000256" key="7">
    <source>
        <dbReference type="ARBA" id="ARBA00022777"/>
    </source>
</evidence>
<dbReference type="InterPro" id="IPR003660">
    <property type="entry name" value="HAMP_dom"/>
</dbReference>
<keyword evidence="14" id="KW-1185">Reference proteome</keyword>
<evidence type="ECO:0000256" key="5">
    <source>
        <dbReference type="ARBA" id="ARBA00022679"/>
    </source>
</evidence>
<proteinExistence type="predicted"/>
<dbReference type="PANTHER" id="PTHR45436:SF5">
    <property type="entry name" value="SENSOR HISTIDINE KINASE TRCS"/>
    <property type="match status" value="1"/>
</dbReference>
<protein>
    <recommendedName>
        <fullName evidence="3">histidine kinase</fullName>
        <ecNumber evidence="3">2.7.13.3</ecNumber>
    </recommendedName>
</protein>
<feature type="transmembrane region" description="Helical" evidence="10">
    <location>
        <begin position="17"/>
        <end position="37"/>
    </location>
</feature>
<evidence type="ECO:0000313" key="14">
    <source>
        <dbReference type="Proteomes" id="UP000182661"/>
    </source>
</evidence>
<evidence type="ECO:0000256" key="8">
    <source>
        <dbReference type="ARBA" id="ARBA00022989"/>
    </source>
</evidence>
<dbReference type="OrthoDB" id="9809329at2"/>
<evidence type="ECO:0000256" key="4">
    <source>
        <dbReference type="ARBA" id="ARBA00022553"/>
    </source>
</evidence>
<dbReference type="Gene3D" id="3.30.565.10">
    <property type="entry name" value="Histidine kinase-like ATPase, C-terminal domain"/>
    <property type="match status" value="1"/>
</dbReference>
<dbReference type="InterPro" id="IPR036097">
    <property type="entry name" value="HisK_dim/P_sf"/>
</dbReference>
<keyword evidence="8 10" id="KW-1133">Transmembrane helix</keyword>
<dbReference type="PANTHER" id="PTHR45436">
    <property type="entry name" value="SENSOR HISTIDINE KINASE YKOH"/>
    <property type="match status" value="1"/>
</dbReference>
<dbReference type="GO" id="GO:0000155">
    <property type="term" value="F:phosphorelay sensor kinase activity"/>
    <property type="evidence" value="ECO:0007669"/>
    <property type="project" value="InterPro"/>
</dbReference>
<dbReference type="InterPro" id="IPR036890">
    <property type="entry name" value="HATPase_C_sf"/>
</dbReference>
<keyword evidence="4" id="KW-0597">Phosphoprotein</keyword>
<evidence type="ECO:0000256" key="9">
    <source>
        <dbReference type="ARBA" id="ARBA00023012"/>
    </source>
</evidence>
<comment type="subcellular location">
    <subcellularLocation>
        <location evidence="2">Membrane</location>
    </subcellularLocation>
</comment>
<dbReference type="SUPFAM" id="SSF55874">
    <property type="entry name" value="ATPase domain of HSP90 chaperone/DNA topoisomerase II/histidine kinase"/>
    <property type="match status" value="1"/>
</dbReference>
<evidence type="ECO:0000256" key="3">
    <source>
        <dbReference type="ARBA" id="ARBA00012438"/>
    </source>
</evidence>
<organism evidence="13 14">
    <name type="scientific">Pararhizobium antarcticum</name>
    <dbReference type="NCBI Taxonomy" id="1798805"/>
    <lineage>
        <taxon>Bacteria</taxon>
        <taxon>Pseudomonadati</taxon>
        <taxon>Pseudomonadota</taxon>
        <taxon>Alphaproteobacteria</taxon>
        <taxon>Hyphomicrobiales</taxon>
        <taxon>Rhizobiaceae</taxon>
        <taxon>Rhizobium/Agrobacterium group</taxon>
        <taxon>Pararhizobium</taxon>
    </lineage>
</organism>
<comment type="catalytic activity">
    <reaction evidence="1">
        <text>ATP + protein L-histidine = ADP + protein N-phospho-L-histidine.</text>
        <dbReference type="EC" id="2.7.13.3"/>
    </reaction>
</comment>
<comment type="caution">
    <text evidence="13">The sequence shown here is derived from an EMBL/GenBank/DDBJ whole genome shotgun (WGS) entry which is preliminary data.</text>
</comment>
<dbReference type="RefSeq" id="WP_071832305.1">
    <property type="nucleotide sequence ID" value="NZ_LSRP01000073.1"/>
</dbReference>
<feature type="domain" description="HAMP" evidence="12">
    <location>
        <begin position="195"/>
        <end position="248"/>
    </location>
</feature>
<keyword evidence="5" id="KW-0808">Transferase</keyword>
<evidence type="ECO:0000256" key="6">
    <source>
        <dbReference type="ARBA" id="ARBA00022692"/>
    </source>
</evidence>
<feature type="domain" description="Histidine kinase" evidence="11">
    <location>
        <begin position="256"/>
        <end position="452"/>
    </location>
</feature>
<evidence type="ECO:0000259" key="12">
    <source>
        <dbReference type="PROSITE" id="PS50885"/>
    </source>
</evidence>
<name>A0A657LVZ4_9HYPH</name>
<dbReference type="SMART" id="SM00387">
    <property type="entry name" value="HATPase_c"/>
    <property type="match status" value="1"/>
</dbReference>
<dbReference type="PROSITE" id="PS50109">
    <property type="entry name" value="HIS_KIN"/>
    <property type="match status" value="1"/>
</dbReference>
<evidence type="ECO:0000313" key="13">
    <source>
        <dbReference type="EMBL" id="OJF99061.1"/>
    </source>
</evidence>
<dbReference type="Pfam" id="PF02518">
    <property type="entry name" value="HATPase_c"/>
    <property type="match status" value="1"/>
</dbReference>
<sequence>MKSAQPSSLTGLVSRRIVAFTVLAMVLQFGIVLAEYWSDDSELGRFIIEHETETLADGISVRAGTLSFSLSHEMRERYGKPTDAEGGAIYMRVRTGAGAILFSSCEAICEAHFLPVEINPPAFWQRQIAPGKPLSVAGGRAFTVDGQEVFVELAVIRDPHSFIYNVLFHELRDHLVIPMLLMFGLVAGATMLSIRAALKPVVEAAEAADRIDPRNALDHLPTRGMPREIANFANAVNRVLERVADLIQAQKIFSTAIAHEIRTPVAIVRMELERIDGDRARKAERDLDALTHMLEQLTALAKLDVVERASFRTVSLGDLANASVAALAPFVFANGHSLEFDDAAASPVHAVPSLIENTIRNLVENAVRHTPQGTHIIVRTGPGPTLAVIDDGPGFGSASARVLEGGRIKSSDALGVGLKIVERIAGLHHAALSLDSEAGRGTRVRLDFPDTGAPSTG</sequence>
<dbReference type="CDD" id="cd00082">
    <property type="entry name" value="HisKA"/>
    <property type="match status" value="1"/>
</dbReference>
<dbReference type="SUPFAM" id="SSF47384">
    <property type="entry name" value="Homodimeric domain of signal transducing histidine kinase"/>
    <property type="match status" value="1"/>
</dbReference>
<gene>
    <name evidence="13" type="ORF">AX760_13860</name>
</gene>
<keyword evidence="10" id="KW-0472">Membrane</keyword>
<keyword evidence="7 13" id="KW-0418">Kinase</keyword>
<dbReference type="Proteomes" id="UP000182661">
    <property type="component" value="Unassembled WGS sequence"/>
</dbReference>
<reference evidence="13 14" key="1">
    <citation type="submission" date="2016-02" db="EMBL/GenBank/DDBJ databases">
        <title>Genome sequencing of a beta-galactosidase producing bacteria Rhizobium sp. 59.</title>
        <authorList>
            <person name="Wang D."/>
            <person name="Kot W."/>
            <person name="Qin Y."/>
            <person name="Hansen L."/>
            <person name="Naqvi K."/>
            <person name="Rensing C."/>
        </authorList>
    </citation>
    <scope>NUCLEOTIDE SEQUENCE [LARGE SCALE GENOMIC DNA]</scope>
    <source>
        <strain evidence="13 14">59</strain>
    </source>
</reference>
<evidence type="ECO:0000256" key="2">
    <source>
        <dbReference type="ARBA" id="ARBA00004370"/>
    </source>
</evidence>
<dbReference type="GO" id="GO:0016020">
    <property type="term" value="C:membrane"/>
    <property type="evidence" value="ECO:0007669"/>
    <property type="project" value="UniProtKB-SubCell"/>
</dbReference>
<dbReference type="EC" id="2.7.13.3" evidence="3"/>
<dbReference type="PROSITE" id="PS50885">
    <property type="entry name" value="HAMP"/>
    <property type="match status" value="1"/>
</dbReference>
<dbReference type="AlphaFoldDB" id="A0A657LVZ4"/>
<dbReference type="InterPro" id="IPR003594">
    <property type="entry name" value="HATPase_dom"/>
</dbReference>
<keyword evidence="9" id="KW-0902">Two-component regulatory system</keyword>